<feature type="region of interest" description="Disordered" evidence="5">
    <location>
        <begin position="244"/>
        <end position="307"/>
    </location>
</feature>
<keyword evidence="9" id="KW-1185">Reference proteome</keyword>
<reference evidence="8" key="2">
    <citation type="submission" date="2023-05" db="EMBL/GenBank/DDBJ databases">
        <authorList>
            <consortium name="Lawrence Berkeley National Laboratory"/>
            <person name="Steindorff A."/>
            <person name="Hensen N."/>
            <person name="Bonometti L."/>
            <person name="Westerberg I."/>
            <person name="Brannstrom I.O."/>
            <person name="Guillou S."/>
            <person name="Cros-Aarteil S."/>
            <person name="Calhoun S."/>
            <person name="Haridas S."/>
            <person name="Kuo A."/>
            <person name="Mondo S."/>
            <person name="Pangilinan J."/>
            <person name="Riley R."/>
            <person name="Labutti K."/>
            <person name="Andreopoulos B."/>
            <person name="Lipzen A."/>
            <person name="Chen C."/>
            <person name="Yanf M."/>
            <person name="Daum C."/>
            <person name="Ng V."/>
            <person name="Clum A."/>
            <person name="Ohm R."/>
            <person name="Martin F."/>
            <person name="Silar P."/>
            <person name="Natvig D."/>
            <person name="Lalanne C."/>
            <person name="Gautier V."/>
            <person name="Ament-Velasquez S.L."/>
            <person name="Kruys A."/>
            <person name="Hutchinson M.I."/>
            <person name="Powell A.J."/>
            <person name="Barry K."/>
            <person name="Miller A.N."/>
            <person name="Grigoriev I.V."/>
            <person name="Debuchy R."/>
            <person name="Gladieux P."/>
            <person name="Thoren M.H."/>
            <person name="Johannesson H."/>
        </authorList>
    </citation>
    <scope>NUCLEOTIDE SEQUENCE</scope>
    <source>
        <strain evidence="8">CBS 315.58</strain>
    </source>
</reference>
<comment type="subcellular location">
    <subcellularLocation>
        <location evidence="1">Membrane</location>
        <topology evidence="1">Single-pass membrane protein</topology>
    </subcellularLocation>
</comment>
<comment type="caution">
    <text evidence="8">The sequence shown here is derived from an EMBL/GenBank/DDBJ whole genome shotgun (WGS) entry which is preliminary data.</text>
</comment>
<name>A0AAN6XVV4_9PEZI</name>
<dbReference type="InterPro" id="IPR051694">
    <property type="entry name" value="Immunoregulatory_rcpt-like"/>
</dbReference>
<keyword evidence="2 6" id="KW-0812">Transmembrane</keyword>
<sequence>MRTTTVATALLLATSGLLASAQSDFSSFVYPVEDAESETYHFMDTVMVEYVSNFATVSIWTFCKPGIGEFRFVQEAPGSNATVPVVLNLTSATPCWFNIRSAENDKFGANSQTFNVIGQERKGGRRTFGLGNPPSKQSSVPSSLPSPTPTTTTPKTTPTSTLSTGTTESSGVTSSTQPSTVQTSDAERNTSNPATGIPQPGSDAAPSPGLSAGASAGIAVGVTAAVLALGFVGFLWLWRRKRRGDQAPGEGQPPPIGPYGQGFKYSGDIYSNVEAPPNYAPPDPTAQPHPYHHQQHPQHQFGGELGTVNTPREMGDAWPVNGYGQRTHEMAG</sequence>
<feature type="chain" id="PRO_5042933070" evidence="7">
    <location>
        <begin position="22"/>
        <end position="332"/>
    </location>
</feature>
<proteinExistence type="predicted"/>
<dbReference type="GO" id="GO:0016020">
    <property type="term" value="C:membrane"/>
    <property type="evidence" value="ECO:0007669"/>
    <property type="project" value="UniProtKB-SubCell"/>
</dbReference>
<evidence type="ECO:0000256" key="3">
    <source>
        <dbReference type="ARBA" id="ARBA00022989"/>
    </source>
</evidence>
<feature type="compositionally biased region" description="Low complexity" evidence="5">
    <location>
        <begin position="133"/>
        <end position="184"/>
    </location>
</feature>
<dbReference type="PANTHER" id="PTHR15549">
    <property type="entry name" value="PAIRED IMMUNOGLOBULIN-LIKE TYPE 2 RECEPTOR"/>
    <property type="match status" value="1"/>
</dbReference>
<evidence type="ECO:0000256" key="2">
    <source>
        <dbReference type="ARBA" id="ARBA00022692"/>
    </source>
</evidence>
<feature type="compositionally biased region" description="Pro residues" evidence="5">
    <location>
        <begin position="278"/>
        <end position="287"/>
    </location>
</feature>
<accession>A0AAN6XVV4</accession>
<dbReference type="PANTHER" id="PTHR15549:SF30">
    <property type="entry name" value="MID2 DOMAIN-CONTAINING PROTEIN"/>
    <property type="match status" value="1"/>
</dbReference>
<dbReference type="Proteomes" id="UP001303160">
    <property type="component" value="Unassembled WGS sequence"/>
</dbReference>
<feature type="compositionally biased region" description="Low complexity" evidence="5">
    <location>
        <begin position="200"/>
        <end position="211"/>
    </location>
</feature>
<evidence type="ECO:0000256" key="5">
    <source>
        <dbReference type="SAM" id="MobiDB-lite"/>
    </source>
</evidence>
<dbReference type="EMBL" id="MU863881">
    <property type="protein sequence ID" value="KAK4204642.1"/>
    <property type="molecule type" value="Genomic_DNA"/>
</dbReference>
<keyword evidence="3 6" id="KW-1133">Transmembrane helix</keyword>
<feature type="signal peptide" evidence="7">
    <location>
        <begin position="1"/>
        <end position="21"/>
    </location>
</feature>
<protein>
    <submittedName>
        <fullName evidence="8">Uncharacterized protein</fullName>
    </submittedName>
</protein>
<feature type="transmembrane region" description="Helical" evidence="6">
    <location>
        <begin position="216"/>
        <end position="238"/>
    </location>
</feature>
<gene>
    <name evidence="8" type="ORF">QBC40DRAFT_91987</name>
</gene>
<evidence type="ECO:0000313" key="8">
    <source>
        <dbReference type="EMBL" id="KAK4204642.1"/>
    </source>
</evidence>
<evidence type="ECO:0000256" key="7">
    <source>
        <dbReference type="SAM" id="SignalP"/>
    </source>
</evidence>
<keyword evidence="7" id="KW-0732">Signal</keyword>
<feature type="region of interest" description="Disordered" evidence="5">
    <location>
        <begin position="117"/>
        <end position="211"/>
    </location>
</feature>
<dbReference type="GO" id="GO:0071944">
    <property type="term" value="C:cell periphery"/>
    <property type="evidence" value="ECO:0007669"/>
    <property type="project" value="UniProtKB-ARBA"/>
</dbReference>
<keyword evidence="4 6" id="KW-0472">Membrane</keyword>
<reference evidence="8" key="1">
    <citation type="journal article" date="2023" name="Mol. Phylogenet. Evol.">
        <title>Genome-scale phylogeny and comparative genomics of the fungal order Sordariales.</title>
        <authorList>
            <person name="Hensen N."/>
            <person name="Bonometti L."/>
            <person name="Westerberg I."/>
            <person name="Brannstrom I.O."/>
            <person name="Guillou S."/>
            <person name="Cros-Aarteil S."/>
            <person name="Calhoun S."/>
            <person name="Haridas S."/>
            <person name="Kuo A."/>
            <person name="Mondo S."/>
            <person name="Pangilinan J."/>
            <person name="Riley R."/>
            <person name="LaButti K."/>
            <person name="Andreopoulos B."/>
            <person name="Lipzen A."/>
            <person name="Chen C."/>
            <person name="Yan M."/>
            <person name="Daum C."/>
            <person name="Ng V."/>
            <person name="Clum A."/>
            <person name="Steindorff A."/>
            <person name="Ohm R.A."/>
            <person name="Martin F."/>
            <person name="Silar P."/>
            <person name="Natvig D.O."/>
            <person name="Lalanne C."/>
            <person name="Gautier V."/>
            <person name="Ament-Velasquez S.L."/>
            <person name="Kruys A."/>
            <person name="Hutchinson M.I."/>
            <person name="Powell A.J."/>
            <person name="Barry K."/>
            <person name="Miller A.N."/>
            <person name="Grigoriev I.V."/>
            <person name="Debuchy R."/>
            <person name="Gladieux P."/>
            <person name="Hiltunen Thoren M."/>
            <person name="Johannesson H."/>
        </authorList>
    </citation>
    <scope>NUCLEOTIDE SEQUENCE</scope>
    <source>
        <strain evidence="8">CBS 315.58</strain>
    </source>
</reference>
<evidence type="ECO:0000256" key="6">
    <source>
        <dbReference type="SAM" id="Phobius"/>
    </source>
</evidence>
<evidence type="ECO:0000313" key="9">
    <source>
        <dbReference type="Proteomes" id="UP001303160"/>
    </source>
</evidence>
<evidence type="ECO:0000256" key="4">
    <source>
        <dbReference type="ARBA" id="ARBA00023136"/>
    </source>
</evidence>
<organism evidence="8 9">
    <name type="scientific">Triangularia verruculosa</name>
    <dbReference type="NCBI Taxonomy" id="2587418"/>
    <lineage>
        <taxon>Eukaryota</taxon>
        <taxon>Fungi</taxon>
        <taxon>Dikarya</taxon>
        <taxon>Ascomycota</taxon>
        <taxon>Pezizomycotina</taxon>
        <taxon>Sordariomycetes</taxon>
        <taxon>Sordariomycetidae</taxon>
        <taxon>Sordariales</taxon>
        <taxon>Podosporaceae</taxon>
        <taxon>Triangularia</taxon>
    </lineage>
</organism>
<evidence type="ECO:0000256" key="1">
    <source>
        <dbReference type="ARBA" id="ARBA00004167"/>
    </source>
</evidence>
<dbReference type="AlphaFoldDB" id="A0AAN6XVV4"/>